<reference evidence="3" key="1">
    <citation type="submission" date="2021-01" db="EMBL/GenBank/DDBJ databases">
        <title>Whole genome shotgun sequence of Virgisporangium aurantiacum NBRC 16421.</title>
        <authorList>
            <person name="Komaki H."/>
            <person name="Tamura T."/>
        </authorList>
    </citation>
    <scope>NUCLEOTIDE SEQUENCE</scope>
    <source>
        <strain evidence="3">NBRC 16421</strain>
    </source>
</reference>
<dbReference type="Pfam" id="PF11611">
    <property type="entry name" value="DUF4352"/>
    <property type="match status" value="1"/>
</dbReference>
<keyword evidence="1" id="KW-0732">Signal</keyword>
<gene>
    <name evidence="3" type="ORF">Vau01_116840</name>
</gene>
<evidence type="ECO:0000313" key="3">
    <source>
        <dbReference type="EMBL" id="GIJ64168.1"/>
    </source>
</evidence>
<feature type="domain" description="DUF4352" evidence="2">
    <location>
        <begin position="16"/>
        <end position="106"/>
    </location>
</feature>
<accession>A0A8J4E7G2</accession>
<keyword evidence="4" id="KW-1185">Reference proteome</keyword>
<name>A0A8J4E7G2_9ACTN</name>
<protein>
    <recommendedName>
        <fullName evidence="2">DUF4352 domain-containing protein</fullName>
    </recommendedName>
</protein>
<dbReference type="SUPFAM" id="SSF81982">
    <property type="entry name" value="Antigen MPT63/MPB63 (immunoprotective extracellular protein)"/>
    <property type="match status" value="1"/>
</dbReference>
<evidence type="ECO:0000256" key="1">
    <source>
        <dbReference type="ARBA" id="ARBA00022729"/>
    </source>
</evidence>
<dbReference type="Gene3D" id="2.60.40.1240">
    <property type="match status" value="1"/>
</dbReference>
<organism evidence="3 4">
    <name type="scientific">Virgisporangium aurantiacum</name>
    <dbReference type="NCBI Taxonomy" id="175570"/>
    <lineage>
        <taxon>Bacteria</taxon>
        <taxon>Bacillati</taxon>
        <taxon>Actinomycetota</taxon>
        <taxon>Actinomycetes</taxon>
        <taxon>Micromonosporales</taxon>
        <taxon>Micromonosporaceae</taxon>
        <taxon>Virgisporangium</taxon>
    </lineage>
</organism>
<sequence>MTLTENILGSKTVVVVTLTNVKYGVKSGNQYIKPAKGQFITADVTAEVREGKYSINSAMFKLVAADGTAYDTTTMLDRQDISGSDLTVGQKTNGTIVFDAGTGAQTGGKIALKSWLAEGDAGYWTL</sequence>
<evidence type="ECO:0000313" key="4">
    <source>
        <dbReference type="Proteomes" id="UP000612585"/>
    </source>
</evidence>
<proteinExistence type="predicted"/>
<comment type="caution">
    <text evidence="3">The sequence shown here is derived from an EMBL/GenBank/DDBJ whole genome shotgun (WGS) entry which is preliminary data.</text>
</comment>
<dbReference type="Proteomes" id="UP000612585">
    <property type="component" value="Unassembled WGS sequence"/>
</dbReference>
<evidence type="ECO:0000259" key="2">
    <source>
        <dbReference type="Pfam" id="PF11611"/>
    </source>
</evidence>
<dbReference type="EMBL" id="BOPG01000110">
    <property type="protein sequence ID" value="GIJ64168.1"/>
    <property type="molecule type" value="Genomic_DNA"/>
</dbReference>
<dbReference type="AlphaFoldDB" id="A0A8J4E7G2"/>
<dbReference type="InterPro" id="IPR029051">
    <property type="entry name" value="DUF4352"/>
</dbReference>
<dbReference type="InterPro" id="IPR029050">
    <property type="entry name" value="Immunoprotect_excell_Ig-like"/>
</dbReference>